<protein>
    <recommendedName>
        <fullName evidence="12">Protein SYS1 homolog</fullName>
    </recommendedName>
</protein>
<dbReference type="Pfam" id="PF09801">
    <property type="entry name" value="SYS1"/>
    <property type="match status" value="1"/>
</dbReference>
<accession>A0A7M5WTB2</accession>
<evidence type="ECO:0000256" key="5">
    <source>
        <dbReference type="ARBA" id="ARBA00022927"/>
    </source>
</evidence>
<feature type="transmembrane region" description="Helical" evidence="9">
    <location>
        <begin position="29"/>
        <end position="49"/>
    </location>
</feature>
<organism evidence="10 11">
    <name type="scientific">Clytia hemisphaerica</name>
    <dbReference type="NCBI Taxonomy" id="252671"/>
    <lineage>
        <taxon>Eukaryota</taxon>
        <taxon>Metazoa</taxon>
        <taxon>Cnidaria</taxon>
        <taxon>Hydrozoa</taxon>
        <taxon>Hydroidolina</taxon>
        <taxon>Leptothecata</taxon>
        <taxon>Obeliida</taxon>
        <taxon>Clytiidae</taxon>
        <taxon>Clytia</taxon>
    </lineage>
</organism>
<evidence type="ECO:0000256" key="9">
    <source>
        <dbReference type="SAM" id="Phobius"/>
    </source>
</evidence>
<dbReference type="Proteomes" id="UP000594262">
    <property type="component" value="Unplaced"/>
</dbReference>
<comment type="similarity">
    <text evidence="2">Belongs to the SYS1 family.</text>
</comment>
<dbReference type="InterPro" id="IPR019185">
    <property type="entry name" value="Integral_membrane_SYS1-rel"/>
</dbReference>
<evidence type="ECO:0000256" key="1">
    <source>
        <dbReference type="ARBA" id="ARBA00004653"/>
    </source>
</evidence>
<comment type="subcellular location">
    <subcellularLocation>
        <location evidence="1">Golgi apparatus membrane</location>
        <topology evidence="1">Multi-pass membrane protein</topology>
    </subcellularLocation>
</comment>
<evidence type="ECO:0000313" key="10">
    <source>
        <dbReference type="EnsemblMetazoa" id="CLYHEMP012831.1"/>
    </source>
</evidence>
<dbReference type="GO" id="GO:0006895">
    <property type="term" value="P:Golgi to endosome transport"/>
    <property type="evidence" value="ECO:0007669"/>
    <property type="project" value="TreeGrafter"/>
</dbReference>
<keyword evidence="6 9" id="KW-1133">Transmembrane helix</keyword>
<evidence type="ECO:0000256" key="6">
    <source>
        <dbReference type="ARBA" id="ARBA00022989"/>
    </source>
</evidence>
<keyword evidence="8 9" id="KW-0472">Membrane</keyword>
<evidence type="ECO:0008006" key="12">
    <source>
        <dbReference type="Google" id="ProtNLM"/>
    </source>
</evidence>
<dbReference type="GeneID" id="136824606"/>
<name>A0A7M5WTB2_9CNID</name>
<dbReference type="GO" id="GO:0000139">
    <property type="term" value="C:Golgi membrane"/>
    <property type="evidence" value="ECO:0007669"/>
    <property type="project" value="UniProtKB-SubCell"/>
</dbReference>
<dbReference type="GO" id="GO:0034067">
    <property type="term" value="P:protein localization to Golgi apparatus"/>
    <property type="evidence" value="ECO:0007669"/>
    <property type="project" value="TreeGrafter"/>
</dbReference>
<dbReference type="OrthoDB" id="542931at2759"/>
<reference evidence="10" key="1">
    <citation type="submission" date="2021-01" db="UniProtKB">
        <authorList>
            <consortium name="EnsemblMetazoa"/>
        </authorList>
    </citation>
    <scope>IDENTIFICATION</scope>
</reference>
<feature type="transmembrane region" description="Helical" evidence="9">
    <location>
        <begin position="96"/>
        <end position="115"/>
    </location>
</feature>
<evidence type="ECO:0000256" key="8">
    <source>
        <dbReference type="ARBA" id="ARBA00023136"/>
    </source>
</evidence>
<dbReference type="GO" id="GO:0005829">
    <property type="term" value="C:cytosol"/>
    <property type="evidence" value="ECO:0007669"/>
    <property type="project" value="GOC"/>
</dbReference>
<keyword evidence="3" id="KW-0813">Transport</keyword>
<feature type="transmembrane region" description="Helical" evidence="9">
    <location>
        <begin position="69"/>
        <end position="89"/>
    </location>
</feature>
<dbReference type="PANTHER" id="PTHR12952">
    <property type="entry name" value="SYS1"/>
    <property type="match status" value="1"/>
</dbReference>
<evidence type="ECO:0000313" key="11">
    <source>
        <dbReference type="Proteomes" id="UP000594262"/>
    </source>
</evidence>
<keyword evidence="11" id="KW-1185">Reference proteome</keyword>
<keyword evidence="5" id="KW-0653">Protein transport</keyword>
<evidence type="ECO:0000256" key="4">
    <source>
        <dbReference type="ARBA" id="ARBA00022692"/>
    </source>
</evidence>
<evidence type="ECO:0000256" key="3">
    <source>
        <dbReference type="ARBA" id="ARBA00022448"/>
    </source>
</evidence>
<dbReference type="RefSeq" id="XP_066936696.1">
    <property type="nucleotide sequence ID" value="XM_067080595.1"/>
</dbReference>
<sequence>MKKKNTGQFRNTVWDPLLITSQILSVQSVFYASYGLLTFIVCSVAGLPISVGQMFDSKIIGAVSYDGKLQIMVFLINSLICALSIWFIVQRAKQCLDFTVTAHFVHFLLCCFIVGFPKSGIWWVMVMVSVIITALLSEYLCMRYEMKAIPVTVSGVS</sequence>
<keyword evidence="7" id="KW-0333">Golgi apparatus</keyword>
<dbReference type="EnsemblMetazoa" id="CLYHEMT012831.1">
    <property type="protein sequence ID" value="CLYHEMP012831.1"/>
    <property type="gene ID" value="CLYHEMG012831"/>
</dbReference>
<keyword evidence="4 9" id="KW-0812">Transmembrane</keyword>
<feature type="transmembrane region" description="Helical" evidence="9">
    <location>
        <begin position="121"/>
        <end position="141"/>
    </location>
</feature>
<dbReference type="GO" id="GO:0043001">
    <property type="term" value="P:Golgi to plasma membrane protein transport"/>
    <property type="evidence" value="ECO:0007669"/>
    <property type="project" value="TreeGrafter"/>
</dbReference>
<dbReference type="PANTHER" id="PTHR12952:SF0">
    <property type="entry name" value="PROTEIN SYS1 HOMOLOG"/>
    <property type="match status" value="1"/>
</dbReference>
<dbReference type="GO" id="GO:0005802">
    <property type="term" value="C:trans-Golgi network"/>
    <property type="evidence" value="ECO:0007669"/>
    <property type="project" value="TreeGrafter"/>
</dbReference>
<dbReference type="AlphaFoldDB" id="A0A7M5WTB2"/>
<proteinExistence type="inferred from homology"/>
<evidence type="ECO:0000256" key="7">
    <source>
        <dbReference type="ARBA" id="ARBA00023034"/>
    </source>
</evidence>
<evidence type="ECO:0000256" key="2">
    <source>
        <dbReference type="ARBA" id="ARBA00008160"/>
    </source>
</evidence>